<feature type="region of interest" description="Disordered" evidence="1">
    <location>
        <begin position="35"/>
        <end position="64"/>
    </location>
</feature>
<evidence type="ECO:0000256" key="1">
    <source>
        <dbReference type="SAM" id="MobiDB-lite"/>
    </source>
</evidence>
<dbReference type="EMBL" id="FRDI01000003">
    <property type="protein sequence ID" value="SHN55292.1"/>
    <property type="molecule type" value="Genomic_DNA"/>
</dbReference>
<dbReference type="Proteomes" id="UP000186469">
    <property type="component" value="Unassembled WGS sequence"/>
</dbReference>
<evidence type="ECO:0000313" key="2">
    <source>
        <dbReference type="EMBL" id="SHN55292.1"/>
    </source>
</evidence>
<gene>
    <name evidence="2" type="ORF">SAMN02745728_00654</name>
</gene>
<dbReference type="RefSeq" id="WP_072696349.1">
    <property type="nucleotide sequence ID" value="NZ_FRDI01000003.1"/>
</dbReference>
<organism evidence="2 3">
    <name type="scientific">Desulfovibrio litoralis DSM 11393</name>
    <dbReference type="NCBI Taxonomy" id="1121455"/>
    <lineage>
        <taxon>Bacteria</taxon>
        <taxon>Pseudomonadati</taxon>
        <taxon>Thermodesulfobacteriota</taxon>
        <taxon>Desulfovibrionia</taxon>
        <taxon>Desulfovibrionales</taxon>
        <taxon>Desulfovibrionaceae</taxon>
        <taxon>Desulfovibrio</taxon>
    </lineage>
</organism>
<reference evidence="2 3" key="1">
    <citation type="submission" date="2016-12" db="EMBL/GenBank/DDBJ databases">
        <authorList>
            <person name="Song W.-J."/>
            <person name="Kurnit D.M."/>
        </authorList>
    </citation>
    <scope>NUCLEOTIDE SEQUENCE [LARGE SCALE GENOMIC DNA]</scope>
    <source>
        <strain evidence="2 3">DSM 11393</strain>
    </source>
</reference>
<evidence type="ECO:0008006" key="4">
    <source>
        <dbReference type="Google" id="ProtNLM"/>
    </source>
</evidence>
<evidence type="ECO:0000313" key="3">
    <source>
        <dbReference type="Proteomes" id="UP000186469"/>
    </source>
</evidence>
<keyword evidence="3" id="KW-1185">Reference proteome</keyword>
<protein>
    <recommendedName>
        <fullName evidence="4">HMA domain-containing protein</fullName>
    </recommendedName>
</protein>
<accession>A0A1M7SAL2</accession>
<dbReference type="AlphaFoldDB" id="A0A1M7SAL2"/>
<name>A0A1M7SAL2_9BACT</name>
<feature type="compositionally biased region" description="Basic and acidic residues" evidence="1">
    <location>
        <begin position="50"/>
        <end position="64"/>
    </location>
</feature>
<proteinExistence type="predicted"/>
<sequence length="64" mass="7126">MNEKLNLTVKMNSGCCKTVSTVINEDKDPEIATIDMGSGKITYGPNNPQEEEKLKQAKEKIKNK</sequence>